<accession>A0A840CMI6</accession>
<evidence type="ECO:0000313" key="2">
    <source>
        <dbReference type="Proteomes" id="UP000555103"/>
    </source>
</evidence>
<gene>
    <name evidence="1" type="ORF">GGR21_002512</name>
</gene>
<sequence>MDEIDIYNQDGYNLFEFECANGIAIHVEVNYGGFTYRRIKFQNVYVMYKVDDEYKSIEEYEDVFNGLLIDSIYNLNSKEEEEYELENQLS</sequence>
<organism evidence="1 2">
    <name type="scientific">Dysgonomonas hofstadii</name>
    <dbReference type="NCBI Taxonomy" id="637886"/>
    <lineage>
        <taxon>Bacteria</taxon>
        <taxon>Pseudomonadati</taxon>
        <taxon>Bacteroidota</taxon>
        <taxon>Bacteroidia</taxon>
        <taxon>Bacteroidales</taxon>
        <taxon>Dysgonomonadaceae</taxon>
        <taxon>Dysgonomonas</taxon>
    </lineage>
</organism>
<evidence type="ECO:0000313" key="1">
    <source>
        <dbReference type="EMBL" id="MBB4036606.1"/>
    </source>
</evidence>
<reference evidence="1 2" key="1">
    <citation type="submission" date="2020-08" db="EMBL/GenBank/DDBJ databases">
        <title>Genomic Encyclopedia of Type Strains, Phase IV (KMG-IV): sequencing the most valuable type-strain genomes for metagenomic binning, comparative biology and taxonomic classification.</title>
        <authorList>
            <person name="Goeker M."/>
        </authorList>
    </citation>
    <scope>NUCLEOTIDE SEQUENCE [LARGE SCALE GENOMIC DNA]</scope>
    <source>
        <strain evidence="1 2">DSM 104969</strain>
    </source>
</reference>
<dbReference type="AlphaFoldDB" id="A0A840CMI6"/>
<comment type="caution">
    <text evidence="1">The sequence shown here is derived from an EMBL/GenBank/DDBJ whole genome shotgun (WGS) entry which is preliminary data.</text>
</comment>
<protein>
    <submittedName>
        <fullName evidence="1">Uncharacterized protein</fullName>
    </submittedName>
</protein>
<dbReference type="Proteomes" id="UP000555103">
    <property type="component" value="Unassembled WGS sequence"/>
</dbReference>
<dbReference type="RefSeq" id="WP_246348062.1">
    <property type="nucleotide sequence ID" value="NZ_JACIEP010000008.1"/>
</dbReference>
<keyword evidence="2" id="KW-1185">Reference proteome</keyword>
<dbReference type="EMBL" id="JACIEP010000008">
    <property type="protein sequence ID" value="MBB4036606.1"/>
    <property type="molecule type" value="Genomic_DNA"/>
</dbReference>
<proteinExistence type="predicted"/>
<name>A0A840CMI6_9BACT</name>